<dbReference type="Proteomes" id="UP000176308">
    <property type="component" value="Unassembled WGS sequence"/>
</dbReference>
<sequence>MKTPPKDSVIINICIIPPFDIGETCVNLSQSLKSDSTMFVLDGKSKFAHMTVYMARFANSEIPKVLFNTREVLENLNNFLCEHTGYFMTEGRYFEISYQKSKSLVNLQESLIKNLKSYRINPSNPFKEGYFTPYTEEQQKNAKETGYDLAFNLYRPHITLTRYKIGQVPKNLPKLKPIELSFKPYSICVYKADDNGAIYEKLDEFIINEPAK</sequence>
<dbReference type="AlphaFoldDB" id="A0A1G2I6E6"/>
<name>A0A1G2I6E6_9BACT</name>
<dbReference type="Gene3D" id="3.90.1140.10">
    <property type="entry name" value="Cyclic phosphodiesterase"/>
    <property type="match status" value="1"/>
</dbReference>
<proteinExistence type="predicted"/>
<reference evidence="1 2" key="1">
    <citation type="journal article" date="2016" name="Nat. Commun.">
        <title>Thousands of microbial genomes shed light on interconnected biogeochemical processes in an aquifer system.</title>
        <authorList>
            <person name="Anantharaman K."/>
            <person name="Brown C.T."/>
            <person name="Hug L.A."/>
            <person name="Sharon I."/>
            <person name="Castelle C.J."/>
            <person name="Probst A.J."/>
            <person name="Thomas B.C."/>
            <person name="Singh A."/>
            <person name="Wilkins M.J."/>
            <person name="Karaoz U."/>
            <person name="Brodie E.L."/>
            <person name="Williams K.H."/>
            <person name="Hubbard S.S."/>
            <person name="Banfield J.F."/>
        </authorList>
    </citation>
    <scope>NUCLEOTIDE SEQUENCE [LARGE SCALE GENOMIC DNA]</scope>
</reference>
<dbReference type="InterPro" id="IPR009097">
    <property type="entry name" value="Cyclic_Pdiesterase"/>
</dbReference>
<gene>
    <name evidence="1" type="ORF">A2904_01170</name>
</gene>
<protein>
    <recommendedName>
        <fullName evidence="3">2'-5' RNA ligase</fullName>
    </recommendedName>
</protein>
<evidence type="ECO:0000313" key="2">
    <source>
        <dbReference type="Proteomes" id="UP000176308"/>
    </source>
</evidence>
<dbReference type="EMBL" id="MHOX01000031">
    <property type="protein sequence ID" value="OGZ70259.1"/>
    <property type="molecule type" value="Genomic_DNA"/>
</dbReference>
<evidence type="ECO:0000313" key="1">
    <source>
        <dbReference type="EMBL" id="OGZ70259.1"/>
    </source>
</evidence>
<comment type="caution">
    <text evidence="1">The sequence shown here is derived from an EMBL/GenBank/DDBJ whole genome shotgun (WGS) entry which is preliminary data.</text>
</comment>
<dbReference type="SUPFAM" id="SSF55144">
    <property type="entry name" value="LigT-like"/>
    <property type="match status" value="1"/>
</dbReference>
<accession>A0A1G2I6E6</accession>
<evidence type="ECO:0008006" key="3">
    <source>
        <dbReference type="Google" id="ProtNLM"/>
    </source>
</evidence>
<organism evidence="1 2">
    <name type="scientific">Candidatus Staskawiczbacteria bacterium RIFCSPLOWO2_01_FULL_33_9</name>
    <dbReference type="NCBI Taxonomy" id="1802211"/>
    <lineage>
        <taxon>Bacteria</taxon>
        <taxon>Candidatus Staskawicziibacteriota</taxon>
    </lineage>
</organism>